<dbReference type="AlphaFoldDB" id="A0A4U6W2M3"/>
<feature type="compositionally biased region" description="Polar residues" evidence="1">
    <location>
        <begin position="32"/>
        <end position="47"/>
    </location>
</feature>
<feature type="region of interest" description="Disordered" evidence="1">
    <location>
        <begin position="106"/>
        <end position="150"/>
    </location>
</feature>
<feature type="region of interest" description="Disordered" evidence="1">
    <location>
        <begin position="1"/>
        <end position="55"/>
    </location>
</feature>
<dbReference type="EMBL" id="CM016553">
    <property type="protein sequence ID" value="TKW35573.1"/>
    <property type="molecule type" value="Genomic_DNA"/>
</dbReference>
<reference evidence="2" key="1">
    <citation type="submission" date="2019-03" db="EMBL/GenBank/DDBJ databases">
        <title>WGS assembly of Setaria viridis.</title>
        <authorList>
            <person name="Huang P."/>
            <person name="Jenkins J."/>
            <person name="Grimwood J."/>
            <person name="Barry K."/>
            <person name="Healey A."/>
            <person name="Mamidi S."/>
            <person name="Sreedasyam A."/>
            <person name="Shu S."/>
            <person name="Feldman M."/>
            <person name="Wu J."/>
            <person name="Yu Y."/>
            <person name="Chen C."/>
            <person name="Johnson J."/>
            <person name="Rokhsar D."/>
            <person name="Baxter I."/>
            <person name="Schmutz J."/>
            <person name="Brutnell T."/>
            <person name="Kellogg E."/>
        </authorList>
    </citation>
    <scope>NUCLEOTIDE SEQUENCE [LARGE SCALE GENOMIC DNA]</scope>
</reference>
<evidence type="ECO:0000256" key="1">
    <source>
        <dbReference type="SAM" id="MobiDB-lite"/>
    </source>
</evidence>
<gene>
    <name evidence="2" type="ORF">SEVIR_2G382701v2</name>
</gene>
<evidence type="ECO:0000313" key="3">
    <source>
        <dbReference type="Proteomes" id="UP000298652"/>
    </source>
</evidence>
<name>A0A4U6W2M3_SETVI</name>
<dbReference type="Gramene" id="TKW35573">
    <property type="protein sequence ID" value="TKW35573"/>
    <property type="gene ID" value="SEVIR_2G382701v2"/>
</dbReference>
<protein>
    <submittedName>
        <fullName evidence="2">Uncharacterized protein</fullName>
    </submittedName>
</protein>
<evidence type="ECO:0000313" key="2">
    <source>
        <dbReference type="EMBL" id="TKW35573.1"/>
    </source>
</evidence>
<sequence>MRKNHQCRKMRSNLRPPPDFWSPSKSAAPLRWQTSAQNATPSRNATSRRNPPPRVLRLLPNTAAKMPSAWPRPDAFQASASAASLSPPSARESATAARSSAGVFLLLPSLNHPPPPGTTTVRGRGRGRRRRREVERRRRTGFGGNAIGLGFAPRRRRRPPWAAPRLQLMAVETVSATERRGGPRSWSWSIVLVRARGDGWVERGQGWNHLGIFSGGQCGRSNRAEGVREEEDAFKFASIRTREFYREQFRFCKIRGFFLIFKRGYKNLHGCIWH</sequence>
<organism evidence="2 3">
    <name type="scientific">Setaria viridis</name>
    <name type="common">Green bristlegrass</name>
    <name type="synonym">Setaria italica subsp. viridis</name>
    <dbReference type="NCBI Taxonomy" id="4556"/>
    <lineage>
        <taxon>Eukaryota</taxon>
        <taxon>Viridiplantae</taxon>
        <taxon>Streptophyta</taxon>
        <taxon>Embryophyta</taxon>
        <taxon>Tracheophyta</taxon>
        <taxon>Spermatophyta</taxon>
        <taxon>Magnoliopsida</taxon>
        <taxon>Liliopsida</taxon>
        <taxon>Poales</taxon>
        <taxon>Poaceae</taxon>
        <taxon>PACMAD clade</taxon>
        <taxon>Panicoideae</taxon>
        <taxon>Panicodae</taxon>
        <taxon>Paniceae</taxon>
        <taxon>Cenchrinae</taxon>
        <taxon>Setaria</taxon>
    </lineage>
</organism>
<feature type="compositionally biased region" description="Basic residues" evidence="1">
    <location>
        <begin position="1"/>
        <end position="12"/>
    </location>
</feature>
<keyword evidence="3" id="KW-1185">Reference proteome</keyword>
<accession>A0A4U6W2M3</accession>
<proteinExistence type="predicted"/>
<dbReference type="Proteomes" id="UP000298652">
    <property type="component" value="Chromosome 2"/>
</dbReference>